<dbReference type="PANTHER" id="PTHR31642">
    <property type="entry name" value="TRICHOTHECENE 3-O-ACETYLTRANSFERASE"/>
    <property type="match status" value="1"/>
</dbReference>
<dbReference type="InterPro" id="IPR050317">
    <property type="entry name" value="Plant_Fungal_Acyltransferase"/>
</dbReference>
<comment type="similarity">
    <text evidence="1">Belongs to the plant acyltransferase family.</text>
</comment>
<dbReference type="Proteomes" id="UP000017836">
    <property type="component" value="Unassembled WGS sequence"/>
</dbReference>
<reference evidence="3" key="1">
    <citation type="journal article" date="2013" name="Science">
        <title>The Amborella genome and the evolution of flowering plants.</title>
        <authorList>
            <consortium name="Amborella Genome Project"/>
        </authorList>
    </citation>
    <scope>NUCLEOTIDE SEQUENCE [LARGE SCALE GENOMIC DNA]</scope>
</reference>
<dbReference type="Pfam" id="PF02458">
    <property type="entry name" value="Transferase"/>
    <property type="match status" value="1"/>
</dbReference>
<protein>
    <submittedName>
        <fullName evidence="2">Uncharacterized protein</fullName>
    </submittedName>
</protein>
<dbReference type="AlphaFoldDB" id="W1P010"/>
<evidence type="ECO:0000313" key="2">
    <source>
        <dbReference type="EMBL" id="ERN01263.1"/>
    </source>
</evidence>
<dbReference type="eggNOG" id="ENOG502QTU2">
    <property type="taxonomic scope" value="Eukaryota"/>
</dbReference>
<organism evidence="2 3">
    <name type="scientific">Amborella trichopoda</name>
    <dbReference type="NCBI Taxonomy" id="13333"/>
    <lineage>
        <taxon>Eukaryota</taxon>
        <taxon>Viridiplantae</taxon>
        <taxon>Streptophyta</taxon>
        <taxon>Embryophyta</taxon>
        <taxon>Tracheophyta</taxon>
        <taxon>Spermatophyta</taxon>
        <taxon>Magnoliopsida</taxon>
        <taxon>Amborellales</taxon>
        <taxon>Amborellaceae</taxon>
        <taxon>Amborella</taxon>
    </lineage>
</organism>
<dbReference type="Gene3D" id="3.30.559.10">
    <property type="entry name" value="Chloramphenicol acetyltransferase-like domain"/>
    <property type="match status" value="1"/>
</dbReference>
<gene>
    <name evidence="2" type="ORF">AMTR_s00002p00248580</name>
</gene>
<sequence length="158" mass="18110">MRPVPSYQPPNYGTFNPCVEDVEELIMQVQLTRYTCGSLVVGFTSNHIIADGEAMGRFFAAWGHATRGLCDYPVPIHDRAMVKPRDPLSIEFSHLANEYMEKRLVKEVSWEGMVSRLRMEMFHLSLEILAEPKARASVRCPSGRFYSTYESFVSDPWQ</sequence>
<dbReference type="EMBL" id="KI394767">
    <property type="protein sequence ID" value="ERN01263.1"/>
    <property type="molecule type" value="Genomic_DNA"/>
</dbReference>
<dbReference type="Gramene" id="ERN01263">
    <property type="protein sequence ID" value="ERN01263"/>
    <property type="gene ID" value="AMTR_s00002p00248580"/>
</dbReference>
<proteinExistence type="inferred from homology"/>
<evidence type="ECO:0000313" key="3">
    <source>
        <dbReference type="Proteomes" id="UP000017836"/>
    </source>
</evidence>
<dbReference type="HOGENOM" id="CLU_114696_0_0_1"/>
<dbReference type="InterPro" id="IPR023213">
    <property type="entry name" value="CAT-like_dom_sf"/>
</dbReference>
<name>W1P010_AMBTC</name>
<evidence type="ECO:0000256" key="1">
    <source>
        <dbReference type="ARBA" id="ARBA00009861"/>
    </source>
</evidence>
<accession>W1P010</accession>
<dbReference type="PANTHER" id="PTHR31642:SF13">
    <property type="entry name" value="AGMATINE HYDROXYCINNAMOYLTRANSFERASE 1"/>
    <property type="match status" value="1"/>
</dbReference>
<keyword evidence="3" id="KW-1185">Reference proteome</keyword>